<protein>
    <submittedName>
        <fullName evidence="1">GM19463</fullName>
    </submittedName>
</protein>
<sequence length="121" mass="13706">MDASFHQTMESLQLPKELYWDLKMEPQSPTSVLGSDLFPLTDSSDTEWLYDDNFANGIILIGDDEAMTLNEAGSLELLSDEEMVVEIFDLKDEECLLDQNATLNCIDYESNSYQPNINVTI</sequence>
<evidence type="ECO:0000313" key="1">
    <source>
        <dbReference type="EMBL" id="EDW44990.1"/>
    </source>
</evidence>
<dbReference type="STRING" id="7238.B4IMA1"/>
<reference evidence="1 2" key="1">
    <citation type="journal article" date="2007" name="Nature">
        <title>Evolution of genes and genomes on the Drosophila phylogeny.</title>
        <authorList>
            <consortium name="Drosophila 12 Genomes Consortium"/>
            <person name="Clark A.G."/>
            <person name="Eisen M.B."/>
            <person name="Smith D.R."/>
            <person name="Bergman C.M."/>
            <person name="Oliver B."/>
            <person name="Markow T.A."/>
            <person name="Kaufman T.C."/>
            <person name="Kellis M."/>
            <person name="Gelbart W."/>
            <person name="Iyer V.N."/>
            <person name="Pollard D.A."/>
            <person name="Sackton T.B."/>
            <person name="Larracuente A.M."/>
            <person name="Singh N.D."/>
            <person name="Abad J.P."/>
            <person name="Abt D.N."/>
            <person name="Adryan B."/>
            <person name="Aguade M."/>
            <person name="Akashi H."/>
            <person name="Anderson W.W."/>
            <person name="Aquadro C.F."/>
            <person name="Ardell D.H."/>
            <person name="Arguello R."/>
            <person name="Artieri C.G."/>
            <person name="Barbash D.A."/>
            <person name="Barker D."/>
            <person name="Barsanti P."/>
            <person name="Batterham P."/>
            <person name="Batzoglou S."/>
            <person name="Begun D."/>
            <person name="Bhutkar A."/>
            <person name="Blanco E."/>
            <person name="Bosak S.A."/>
            <person name="Bradley R.K."/>
            <person name="Brand A.D."/>
            <person name="Brent M.R."/>
            <person name="Brooks A.N."/>
            <person name="Brown R.H."/>
            <person name="Butlin R.K."/>
            <person name="Caggese C."/>
            <person name="Calvi B.R."/>
            <person name="Bernardo de Carvalho A."/>
            <person name="Caspi A."/>
            <person name="Castrezana S."/>
            <person name="Celniker S.E."/>
            <person name="Chang J.L."/>
            <person name="Chapple C."/>
            <person name="Chatterji S."/>
            <person name="Chinwalla A."/>
            <person name="Civetta A."/>
            <person name="Clifton S.W."/>
            <person name="Comeron J.M."/>
            <person name="Costello J.C."/>
            <person name="Coyne J.A."/>
            <person name="Daub J."/>
            <person name="David R.G."/>
            <person name="Delcher A.L."/>
            <person name="Delehaunty K."/>
            <person name="Do C.B."/>
            <person name="Ebling H."/>
            <person name="Edwards K."/>
            <person name="Eickbush T."/>
            <person name="Evans J.D."/>
            <person name="Filipski A."/>
            <person name="Findeiss S."/>
            <person name="Freyhult E."/>
            <person name="Fulton L."/>
            <person name="Fulton R."/>
            <person name="Garcia A.C."/>
            <person name="Gardiner A."/>
            <person name="Garfield D.A."/>
            <person name="Garvin B.E."/>
            <person name="Gibson G."/>
            <person name="Gilbert D."/>
            <person name="Gnerre S."/>
            <person name="Godfrey J."/>
            <person name="Good R."/>
            <person name="Gotea V."/>
            <person name="Gravely B."/>
            <person name="Greenberg A.J."/>
            <person name="Griffiths-Jones S."/>
            <person name="Gross S."/>
            <person name="Guigo R."/>
            <person name="Gustafson E.A."/>
            <person name="Haerty W."/>
            <person name="Hahn M.W."/>
            <person name="Halligan D.L."/>
            <person name="Halpern A.L."/>
            <person name="Halter G.M."/>
            <person name="Han M.V."/>
            <person name="Heger A."/>
            <person name="Hillier L."/>
            <person name="Hinrichs A.S."/>
            <person name="Holmes I."/>
            <person name="Hoskins R.A."/>
            <person name="Hubisz M.J."/>
            <person name="Hultmark D."/>
            <person name="Huntley M.A."/>
            <person name="Jaffe D.B."/>
            <person name="Jagadeeshan S."/>
            <person name="Jeck W.R."/>
            <person name="Johnson J."/>
            <person name="Jones C.D."/>
            <person name="Jordan W.C."/>
            <person name="Karpen G.H."/>
            <person name="Kataoka E."/>
            <person name="Keightley P.D."/>
            <person name="Kheradpour P."/>
            <person name="Kirkness E.F."/>
            <person name="Koerich L.B."/>
            <person name="Kristiansen K."/>
            <person name="Kudrna D."/>
            <person name="Kulathinal R.J."/>
            <person name="Kumar S."/>
            <person name="Kwok R."/>
            <person name="Lander E."/>
            <person name="Langley C.H."/>
            <person name="Lapoint R."/>
            <person name="Lazzaro B.P."/>
            <person name="Lee S.J."/>
            <person name="Levesque L."/>
            <person name="Li R."/>
            <person name="Lin C.F."/>
            <person name="Lin M.F."/>
            <person name="Lindblad-Toh K."/>
            <person name="Llopart A."/>
            <person name="Long M."/>
            <person name="Low L."/>
            <person name="Lozovsky E."/>
            <person name="Lu J."/>
            <person name="Luo M."/>
            <person name="Machado C.A."/>
            <person name="Makalowski W."/>
            <person name="Marzo M."/>
            <person name="Matsuda M."/>
            <person name="Matzkin L."/>
            <person name="McAllister B."/>
            <person name="McBride C.S."/>
            <person name="McKernan B."/>
            <person name="McKernan K."/>
            <person name="Mendez-Lago M."/>
            <person name="Minx P."/>
            <person name="Mollenhauer M.U."/>
            <person name="Montooth K."/>
            <person name="Mount S.M."/>
            <person name="Mu X."/>
            <person name="Myers E."/>
            <person name="Negre B."/>
            <person name="Newfeld S."/>
            <person name="Nielsen R."/>
            <person name="Noor M.A."/>
            <person name="O'Grady P."/>
            <person name="Pachter L."/>
            <person name="Papaceit M."/>
            <person name="Parisi M.J."/>
            <person name="Parisi M."/>
            <person name="Parts L."/>
            <person name="Pedersen J.S."/>
            <person name="Pesole G."/>
            <person name="Phillippy A.M."/>
            <person name="Ponting C.P."/>
            <person name="Pop M."/>
            <person name="Porcelli D."/>
            <person name="Powell J.R."/>
            <person name="Prohaska S."/>
            <person name="Pruitt K."/>
            <person name="Puig M."/>
            <person name="Quesneville H."/>
            <person name="Ram K.R."/>
            <person name="Rand D."/>
            <person name="Rasmussen M.D."/>
            <person name="Reed L.K."/>
            <person name="Reenan R."/>
            <person name="Reily A."/>
            <person name="Remington K.A."/>
            <person name="Rieger T.T."/>
            <person name="Ritchie M.G."/>
            <person name="Robin C."/>
            <person name="Rogers Y.H."/>
            <person name="Rohde C."/>
            <person name="Rozas J."/>
            <person name="Rubenfield M.J."/>
            <person name="Ruiz A."/>
            <person name="Russo S."/>
            <person name="Salzberg S.L."/>
            <person name="Sanchez-Gracia A."/>
            <person name="Saranga D.J."/>
            <person name="Sato H."/>
            <person name="Schaeffer S.W."/>
            <person name="Schatz M.C."/>
            <person name="Schlenke T."/>
            <person name="Schwartz R."/>
            <person name="Segarra C."/>
            <person name="Singh R.S."/>
            <person name="Sirot L."/>
            <person name="Sirota M."/>
            <person name="Sisneros N.B."/>
            <person name="Smith C.D."/>
            <person name="Smith T.F."/>
            <person name="Spieth J."/>
            <person name="Stage D.E."/>
            <person name="Stark A."/>
            <person name="Stephan W."/>
            <person name="Strausberg R.L."/>
            <person name="Strempel S."/>
            <person name="Sturgill D."/>
            <person name="Sutton G."/>
            <person name="Sutton G.G."/>
            <person name="Tao W."/>
            <person name="Teichmann S."/>
            <person name="Tobari Y.N."/>
            <person name="Tomimura Y."/>
            <person name="Tsolas J.M."/>
            <person name="Valente V.L."/>
            <person name="Venter E."/>
            <person name="Venter J.C."/>
            <person name="Vicario S."/>
            <person name="Vieira F.G."/>
            <person name="Vilella A.J."/>
            <person name="Villasante A."/>
            <person name="Walenz B."/>
            <person name="Wang J."/>
            <person name="Wasserman M."/>
            <person name="Watts T."/>
            <person name="Wilson D."/>
            <person name="Wilson R.K."/>
            <person name="Wing R.A."/>
            <person name="Wolfner M.F."/>
            <person name="Wong A."/>
            <person name="Wong G.K."/>
            <person name="Wu C.I."/>
            <person name="Wu G."/>
            <person name="Yamamoto D."/>
            <person name="Yang H.P."/>
            <person name="Yang S.P."/>
            <person name="Yorke J.A."/>
            <person name="Yoshida K."/>
            <person name="Zdobnov E."/>
            <person name="Zhang P."/>
            <person name="Zhang Y."/>
            <person name="Zimin A.V."/>
            <person name="Baldwin J."/>
            <person name="Abdouelleil A."/>
            <person name="Abdulkadir J."/>
            <person name="Abebe A."/>
            <person name="Abera B."/>
            <person name="Abreu J."/>
            <person name="Acer S.C."/>
            <person name="Aftuck L."/>
            <person name="Alexander A."/>
            <person name="An P."/>
            <person name="Anderson E."/>
            <person name="Anderson S."/>
            <person name="Arachi H."/>
            <person name="Azer M."/>
            <person name="Bachantsang P."/>
            <person name="Barry A."/>
            <person name="Bayul T."/>
            <person name="Berlin A."/>
            <person name="Bessette D."/>
            <person name="Bloom T."/>
            <person name="Blye J."/>
            <person name="Boguslavskiy L."/>
            <person name="Bonnet C."/>
            <person name="Boukhgalter B."/>
            <person name="Bourzgui I."/>
            <person name="Brown A."/>
            <person name="Cahill P."/>
            <person name="Channer S."/>
            <person name="Cheshatsang Y."/>
            <person name="Chuda L."/>
            <person name="Citroen M."/>
            <person name="Collymore A."/>
            <person name="Cooke P."/>
            <person name="Costello M."/>
            <person name="D'Aco K."/>
            <person name="Daza R."/>
            <person name="De Haan G."/>
            <person name="DeGray S."/>
            <person name="DeMaso C."/>
            <person name="Dhargay N."/>
            <person name="Dooley K."/>
            <person name="Dooley E."/>
            <person name="Doricent M."/>
            <person name="Dorje P."/>
            <person name="Dorjee K."/>
            <person name="Dupes A."/>
            <person name="Elong R."/>
            <person name="Falk J."/>
            <person name="Farina A."/>
            <person name="Faro S."/>
            <person name="Ferguson D."/>
            <person name="Fisher S."/>
            <person name="Foley C.D."/>
            <person name="Franke A."/>
            <person name="Friedrich D."/>
            <person name="Gadbois L."/>
            <person name="Gearin G."/>
            <person name="Gearin C.R."/>
            <person name="Giannoukos G."/>
            <person name="Goode T."/>
            <person name="Graham J."/>
            <person name="Grandbois E."/>
            <person name="Grewal S."/>
            <person name="Gyaltsen K."/>
            <person name="Hafez N."/>
            <person name="Hagos B."/>
            <person name="Hall J."/>
            <person name="Henson C."/>
            <person name="Hollinger A."/>
            <person name="Honan T."/>
            <person name="Huard M.D."/>
            <person name="Hughes L."/>
            <person name="Hurhula B."/>
            <person name="Husby M.E."/>
            <person name="Kamat A."/>
            <person name="Kanga B."/>
            <person name="Kashin S."/>
            <person name="Khazanovich D."/>
            <person name="Kisner P."/>
            <person name="Lance K."/>
            <person name="Lara M."/>
            <person name="Lee W."/>
            <person name="Lennon N."/>
            <person name="Letendre F."/>
            <person name="LeVine R."/>
            <person name="Lipovsky A."/>
            <person name="Liu X."/>
            <person name="Liu J."/>
            <person name="Liu S."/>
            <person name="Lokyitsang T."/>
            <person name="Lokyitsang Y."/>
            <person name="Lubonja R."/>
            <person name="Lui A."/>
            <person name="MacDonald P."/>
            <person name="Magnisalis V."/>
            <person name="Maru K."/>
            <person name="Matthews C."/>
            <person name="McCusker W."/>
            <person name="McDonough S."/>
            <person name="Mehta T."/>
            <person name="Meldrim J."/>
            <person name="Meneus L."/>
            <person name="Mihai O."/>
            <person name="Mihalev A."/>
            <person name="Mihova T."/>
            <person name="Mittelman R."/>
            <person name="Mlenga V."/>
            <person name="Montmayeur A."/>
            <person name="Mulrain L."/>
            <person name="Navidi A."/>
            <person name="Naylor J."/>
            <person name="Negash T."/>
            <person name="Nguyen T."/>
            <person name="Nguyen N."/>
            <person name="Nicol R."/>
            <person name="Norbu C."/>
            <person name="Norbu N."/>
            <person name="Novod N."/>
            <person name="O'Neill B."/>
            <person name="Osman S."/>
            <person name="Markiewicz E."/>
            <person name="Oyono O.L."/>
            <person name="Patti C."/>
            <person name="Phunkhang P."/>
            <person name="Pierre F."/>
            <person name="Priest M."/>
            <person name="Raghuraman S."/>
            <person name="Rege F."/>
            <person name="Reyes R."/>
            <person name="Rise C."/>
            <person name="Rogov P."/>
            <person name="Ross K."/>
            <person name="Ryan E."/>
            <person name="Settipalli S."/>
            <person name="Shea T."/>
            <person name="Sherpa N."/>
            <person name="Shi L."/>
            <person name="Shih D."/>
            <person name="Sparrow T."/>
            <person name="Spaulding J."/>
            <person name="Stalker J."/>
            <person name="Stange-Thomann N."/>
            <person name="Stavropoulos S."/>
            <person name="Stone C."/>
            <person name="Strader C."/>
            <person name="Tesfaye S."/>
            <person name="Thomson T."/>
            <person name="Thoulutsang Y."/>
            <person name="Thoulutsang D."/>
            <person name="Topham K."/>
            <person name="Topping I."/>
            <person name="Tsamla T."/>
            <person name="Vassiliev H."/>
            <person name="Vo A."/>
            <person name="Wangchuk T."/>
            <person name="Wangdi T."/>
            <person name="Weiand M."/>
            <person name="Wilkinson J."/>
            <person name="Wilson A."/>
            <person name="Yadav S."/>
            <person name="Young G."/>
            <person name="Yu Q."/>
            <person name="Zembek L."/>
            <person name="Zhong D."/>
            <person name="Zimmer A."/>
            <person name="Zwirko Z."/>
            <person name="Jaffe D.B."/>
            <person name="Alvarez P."/>
            <person name="Brockman W."/>
            <person name="Butler J."/>
            <person name="Chin C."/>
            <person name="Gnerre S."/>
            <person name="Grabherr M."/>
            <person name="Kleber M."/>
            <person name="Mauceli E."/>
            <person name="MacCallum I."/>
        </authorList>
    </citation>
    <scope>NUCLEOTIDE SEQUENCE [LARGE SCALE GENOMIC DNA]</scope>
    <source>
        <strain evidence="2">Rob3c / Tucson 14021-0248.25</strain>
    </source>
</reference>
<dbReference type="OMA" id="DDPTITF"/>
<proteinExistence type="predicted"/>
<dbReference type="EMBL" id="CH480953">
    <property type="protein sequence ID" value="EDW44990.1"/>
    <property type="molecule type" value="Genomic_DNA"/>
</dbReference>
<dbReference type="Proteomes" id="UP000001292">
    <property type="component" value="Unassembled WGS sequence"/>
</dbReference>
<organism evidence="2">
    <name type="scientific">Drosophila sechellia</name>
    <name type="common">Fruit fly</name>
    <dbReference type="NCBI Taxonomy" id="7238"/>
    <lineage>
        <taxon>Eukaryota</taxon>
        <taxon>Metazoa</taxon>
        <taxon>Ecdysozoa</taxon>
        <taxon>Arthropoda</taxon>
        <taxon>Hexapoda</taxon>
        <taxon>Insecta</taxon>
        <taxon>Pterygota</taxon>
        <taxon>Neoptera</taxon>
        <taxon>Endopterygota</taxon>
        <taxon>Diptera</taxon>
        <taxon>Brachycera</taxon>
        <taxon>Muscomorpha</taxon>
        <taxon>Ephydroidea</taxon>
        <taxon>Drosophilidae</taxon>
        <taxon>Drosophila</taxon>
        <taxon>Sophophora</taxon>
    </lineage>
</organism>
<evidence type="ECO:0000313" key="2">
    <source>
        <dbReference type="Proteomes" id="UP000001292"/>
    </source>
</evidence>
<name>B4IMA1_DROSE</name>
<keyword evidence="2" id="KW-1185">Reference proteome</keyword>
<dbReference type="AlphaFoldDB" id="B4IMA1"/>
<dbReference type="PhylomeDB" id="B4IMA1"/>
<dbReference type="HOGENOM" id="CLU_165699_0_0_1"/>
<accession>B4IMA1</accession>
<gene>
    <name evidence="1" type="primary">Dsec\GM19463</name>
    <name evidence="1" type="ORF">Dsec_GM19463</name>
</gene>